<protein>
    <submittedName>
        <fullName evidence="2">MBL fold metallo-hydrolase</fullName>
    </submittedName>
</protein>
<dbReference type="InterPro" id="IPR035681">
    <property type="entry name" value="ComA-like_MBL"/>
</dbReference>
<reference evidence="2 3" key="1">
    <citation type="journal article" date="2019" name="Gut">
        <title>Antibiotics-induced monodominance of a novel gut bacterial order.</title>
        <authorList>
            <person name="Hildebrand F."/>
            <person name="Moitinho-Silva L."/>
            <person name="Blasche S."/>
            <person name="Jahn M.T."/>
            <person name="Gossmann T.I."/>
            <person name="Heuerta-Cepas J."/>
            <person name="Hercog R."/>
            <person name="Luetge M."/>
            <person name="Bahram M."/>
            <person name="Pryszlak A."/>
            <person name="Alves R.J."/>
            <person name="Waszak S.M."/>
            <person name="Zhu A."/>
            <person name="Ye L."/>
            <person name="Costea P.I."/>
            <person name="Aalvink S."/>
            <person name="Belzer C."/>
            <person name="Forslund S.K."/>
            <person name="Sunagawa S."/>
            <person name="Hentschel U."/>
            <person name="Merten C."/>
            <person name="Patil K.R."/>
            <person name="Benes V."/>
            <person name="Bork P."/>
        </authorList>
    </citation>
    <scope>NUCLEOTIDE SEQUENCE [LARGE SCALE GENOMIC DNA]</scope>
    <source>
        <strain evidence="2 3">HDS1380</strain>
    </source>
</reference>
<dbReference type="OrthoDB" id="9761531at2"/>
<keyword evidence="2" id="KW-0378">Hydrolase</keyword>
<evidence type="ECO:0000313" key="2">
    <source>
        <dbReference type="EMBL" id="RXZ60964.1"/>
    </source>
</evidence>
<dbReference type="SMART" id="SM00849">
    <property type="entry name" value="Lactamase_B"/>
    <property type="match status" value="1"/>
</dbReference>
<dbReference type="Pfam" id="PF00753">
    <property type="entry name" value="Lactamase_B"/>
    <property type="match status" value="1"/>
</dbReference>
<gene>
    <name evidence="2" type="ORF">ESZ91_00850</name>
</gene>
<dbReference type="GO" id="GO:0016787">
    <property type="term" value="F:hydrolase activity"/>
    <property type="evidence" value="ECO:0007669"/>
    <property type="project" value="UniProtKB-KW"/>
</dbReference>
<dbReference type="AlphaFoldDB" id="A0A4Q2K8D9"/>
<name>A0A4Q2K8D9_9FIRM</name>
<dbReference type="PANTHER" id="PTHR30619:SF1">
    <property type="entry name" value="RECOMBINATION PROTEIN 2"/>
    <property type="match status" value="1"/>
</dbReference>
<dbReference type="SUPFAM" id="SSF56281">
    <property type="entry name" value="Metallo-hydrolase/oxidoreductase"/>
    <property type="match status" value="1"/>
</dbReference>
<evidence type="ECO:0000313" key="3">
    <source>
        <dbReference type="Proteomes" id="UP000291269"/>
    </source>
</evidence>
<sequence>MKGEKTKEKKRKKRIAAIAVAGAVAVMVLVLALVNAFVFPLRYLSVLFSLPEVEARAERELALHFIDVGQGDAALIEFPDGKTLLIDGGGEDSDALLRYLRALKIDTLDYLLLTHPDSDHCGGLSDVLELFGAKHIYMPYCPDETINASYAAFTSAVRKAARKGTAVHISQTFSAIVSEDVECFYYAMILLPLPYESENSAYRALVNENSDSAANDASAVVYLEYAGVRFLFTGDIGENVENGLVRDYGIFGDELFARTVQVGGRSIELRPDIADIDVLKVSHHGSASSTSAEFARLVSPRFALIGVGAGNLYGHPSPSVIERLKSADQTCEVYRTDEAGNIVLRVGEEGKLSPHLQKSFKLEIYRKKSFSEYI</sequence>
<comment type="caution">
    <text evidence="2">The sequence shown here is derived from an EMBL/GenBank/DDBJ whole genome shotgun (WGS) entry which is preliminary data.</text>
</comment>
<dbReference type="InterPro" id="IPR001279">
    <property type="entry name" value="Metallo-B-lactamas"/>
</dbReference>
<dbReference type="Gene3D" id="3.60.15.10">
    <property type="entry name" value="Ribonuclease Z/Hydroxyacylglutathione hydrolase-like"/>
    <property type="match status" value="1"/>
</dbReference>
<dbReference type="PANTHER" id="PTHR30619">
    <property type="entry name" value="DNA INTERNALIZATION/COMPETENCE PROTEIN COMEC/REC2"/>
    <property type="match status" value="1"/>
</dbReference>
<feature type="domain" description="Metallo-beta-lactamase" evidence="1">
    <location>
        <begin position="70"/>
        <end position="283"/>
    </location>
</feature>
<dbReference type="InterPro" id="IPR052159">
    <property type="entry name" value="Competence_DNA_uptake"/>
</dbReference>
<organism evidence="2 3">
    <name type="scientific">Candidatus Borkfalkia ceftriaxoniphila</name>
    <dbReference type="NCBI Taxonomy" id="2508949"/>
    <lineage>
        <taxon>Bacteria</taxon>
        <taxon>Bacillati</taxon>
        <taxon>Bacillota</taxon>
        <taxon>Clostridia</taxon>
        <taxon>Christensenellales</taxon>
        <taxon>Christensenellaceae</taxon>
        <taxon>Candidatus Borkfalkia</taxon>
    </lineage>
</organism>
<evidence type="ECO:0000259" key="1">
    <source>
        <dbReference type="SMART" id="SM00849"/>
    </source>
</evidence>
<dbReference type="Proteomes" id="UP000291269">
    <property type="component" value="Unassembled WGS sequence"/>
</dbReference>
<dbReference type="InterPro" id="IPR036866">
    <property type="entry name" value="RibonucZ/Hydroxyglut_hydro"/>
</dbReference>
<dbReference type="EMBL" id="SDOZ01000002">
    <property type="protein sequence ID" value="RXZ60964.1"/>
    <property type="molecule type" value="Genomic_DNA"/>
</dbReference>
<proteinExistence type="predicted"/>
<accession>A0A4Q2K8D9</accession>
<keyword evidence="3" id="KW-1185">Reference proteome</keyword>
<dbReference type="CDD" id="cd07731">
    <property type="entry name" value="ComA-like_MBL-fold"/>
    <property type="match status" value="1"/>
</dbReference>
<dbReference type="RefSeq" id="WP_129223165.1">
    <property type="nucleotide sequence ID" value="NZ_SDOZ01000002.1"/>
</dbReference>